<reference evidence="8 9" key="1">
    <citation type="submission" date="2020-01" db="EMBL/GenBank/DDBJ databases">
        <title>Ponticoccus aerotolerans gen. nov., sp. nov., an anaerobic bacterium and proposal of Ponticoccusceae fam. nov., Ponticoccusles ord. nov. and Ponticoccuse classis nov. in the phylum Kiritimatiellaeota.</title>
        <authorList>
            <person name="Zhou L.Y."/>
            <person name="Du Z.J."/>
        </authorList>
    </citation>
    <scope>NUCLEOTIDE SEQUENCE [LARGE SCALE GENOMIC DNA]</scope>
    <source>
        <strain evidence="8 9">S-5007</strain>
    </source>
</reference>
<evidence type="ECO:0000256" key="4">
    <source>
        <dbReference type="ARBA" id="ARBA00022967"/>
    </source>
</evidence>
<gene>
    <name evidence="8" type="ORF">GT409_11175</name>
</gene>
<feature type="transmembrane region" description="Helical" evidence="7">
    <location>
        <begin position="75"/>
        <end position="95"/>
    </location>
</feature>
<feature type="transmembrane region" description="Helical" evidence="7">
    <location>
        <begin position="101"/>
        <end position="119"/>
    </location>
</feature>
<keyword evidence="2" id="KW-0813">Transport</keyword>
<feature type="transmembrane region" description="Helical" evidence="7">
    <location>
        <begin position="172"/>
        <end position="195"/>
    </location>
</feature>
<keyword evidence="3 7" id="KW-0812">Transmembrane</keyword>
<keyword evidence="4" id="KW-1278">Translocase</keyword>
<evidence type="ECO:0000256" key="5">
    <source>
        <dbReference type="ARBA" id="ARBA00022989"/>
    </source>
</evidence>
<evidence type="ECO:0000256" key="6">
    <source>
        <dbReference type="ARBA" id="ARBA00023136"/>
    </source>
</evidence>
<dbReference type="PIRSF" id="PIRSF006102">
    <property type="entry name" value="NQR_DE"/>
    <property type="match status" value="1"/>
</dbReference>
<keyword evidence="6 7" id="KW-0472">Membrane</keyword>
<dbReference type="EMBL" id="CP047593">
    <property type="protein sequence ID" value="QHI69987.1"/>
    <property type="molecule type" value="Genomic_DNA"/>
</dbReference>
<dbReference type="KEGG" id="taer:GT409_11175"/>
<dbReference type="RefSeq" id="WP_160629166.1">
    <property type="nucleotide sequence ID" value="NZ_CP047593.1"/>
</dbReference>
<protein>
    <submittedName>
        <fullName evidence="8">NADH:ubiquinone reductase (Na(+)-transporting) subunit D</fullName>
    </submittedName>
</protein>
<dbReference type="Proteomes" id="UP000464954">
    <property type="component" value="Chromosome"/>
</dbReference>
<keyword evidence="5 7" id="KW-1133">Transmembrane helix</keyword>
<feature type="transmembrane region" description="Helical" evidence="7">
    <location>
        <begin position="131"/>
        <end position="152"/>
    </location>
</feature>
<dbReference type="PANTHER" id="PTHR30586:SF1">
    <property type="entry name" value="NA(+)-TRANSLOCATING NADH-QUINONE REDUCTASE SUBUNIT D"/>
    <property type="match status" value="1"/>
</dbReference>
<evidence type="ECO:0000313" key="8">
    <source>
        <dbReference type="EMBL" id="QHI69987.1"/>
    </source>
</evidence>
<name>A0A6P1M7Y5_9BACT</name>
<organism evidence="8 9">
    <name type="scientific">Tichowtungia aerotolerans</name>
    <dbReference type="NCBI Taxonomy" id="2697043"/>
    <lineage>
        <taxon>Bacteria</taxon>
        <taxon>Pseudomonadati</taxon>
        <taxon>Kiritimatiellota</taxon>
        <taxon>Tichowtungiia</taxon>
        <taxon>Tichowtungiales</taxon>
        <taxon>Tichowtungiaceae</taxon>
        <taxon>Tichowtungia</taxon>
    </lineage>
</organism>
<feature type="transmembrane region" description="Helical" evidence="7">
    <location>
        <begin position="42"/>
        <end position="63"/>
    </location>
</feature>
<proteinExistence type="predicted"/>
<accession>A0A6P1M7Y5</accession>
<keyword evidence="9" id="KW-1185">Reference proteome</keyword>
<dbReference type="GO" id="GO:0005886">
    <property type="term" value="C:plasma membrane"/>
    <property type="evidence" value="ECO:0007669"/>
    <property type="project" value="TreeGrafter"/>
</dbReference>
<sequence>MAFKDTLGGRALIGNLWRDNPVFRQVLGICSALAVTNLLKNTLLMCGGLVFTAALSNLTVSLLRKSIPKQVRMMVQVLIIAAYVIIVDTFIRAQFPDIHKTIGPYVGLIITNCIIMGRAEAFASKNPAWPSLLDGIGAGLGYSFVLIVIAVFREALGFGTLLGIPLPGRDIWWYQWTIMVMPPGAFFMLALVAWFGNSYVLKKEGGAK</sequence>
<evidence type="ECO:0000256" key="1">
    <source>
        <dbReference type="ARBA" id="ARBA00004127"/>
    </source>
</evidence>
<evidence type="ECO:0000256" key="2">
    <source>
        <dbReference type="ARBA" id="ARBA00022448"/>
    </source>
</evidence>
<comment type="subcellular location">
    <subcellularLocation>
        <location evidence="1">Endomembrane system</location>
        <topology evidence="1">Multi-pass membrane protein</topology>
    </subcellularLocation>
</comment>
<evidence type="ECO:0000256" key="7">
    <source>
        <dbReference type="SAM" id="Phobius"/>
    </source>
</evidence>
<evidence type="ECO:0000256" key="3">
    <source>
        <dbReference type="ARBA" id="ARBA00022692"/>
    </source>
</evidence>
<keyword evidence="8" id="KW-0830">Ubiquinone</keyword>
<evidence type="ECO:0000313" key="9">
    <source>
        <dbReference type="Proteomes" id="UP000464954"/>
    </source>
</evidence>
<dbReference type="GO" id="GO:0012505">
    <property type="term" value="C:endomembrane system"/>
    <property type="evidence" value="ECO:0007669"/>
    <property type="project" value="UniProtKB-SubCell"/>
</dbReference>
<dbReference type="InterPro" id="IPR003667">
    <property type="entry name" value="NqrDE/RnfAE"/>
</dbReference>
<dbReference type="Pfam" id="PF02508">
    <property type="entry name" value="Rnf-Nqr"/>
    <property type="match status" value="1"/>
</dbReference>
<dbReference type="AlphaFoldDB" id="A0A6P1M7Y5"/>
<dbReference type="PANTHER" id="PTHR30586">
    <property type="entry name" value="ELECTRON TRANSPORT COMPLEX PROTEIN RNFE"/>
    <property type="match status" value="1"/>
</dbReference>